<dbReference type="PANTHER" id="PTHR48090">
    <property type="entry name" value="UNDECAPRENYL-PHOSPHATE 4-DEOXY-4-FORMAMIDO-L-ARABINOSE TRANSFERASE-RELATED"/>
    <property type="match status" value="1"/>
</dbReference>
<comment type="similarity">
    <text evidence="2">Belongs to the glycosyltransferase 2 family.</text>
</comment>
<comment type="caution">
    <text evidence="10">The sequence shown here is derived from an EMBL/GenBank/DDBJ whole genome shotgun (WGS) entry which is preliminary data.</text>
</comment>
<evidence type="ECO:0000256" key="2">
    <source>
        <dbReference type="ARBA" id="ARBA00006739"/>
    </source>
</evidence>
<evidence type="ECO:0000256" key="7">
    <source>
        <dbReference type="ARBA" id="ARBA00023136"/>
    </source>
</evidence>
<dbReference type="SUPFAM" id="SSF53448">
    <property type="entry name" value="Nucleotide-diphospho-sugar transferases"/>
    <property type="match status" value="1"/>
</dbReference>
<dbReference type="CDD" id="cd04187">
    <property type="entry name" value="DPM1_like_bac"/>
    <property type="match status" value="1"/>
</dbReference>
<keyword evidence="5 8" id="KW-0812">Transmembrane</keyword>
<evidence type="ECO:0000259" key="9">
    <source>
        <dbReference type="Pfam" id="PF00535"/>
    </source>
</evidence>
<dbReference type="PANTHER" id="PTHR48090:SF1">
    <property type="entry name" value="PROPHAGE BACTOPRENOL GLUCOSYL TRANSFERASE HOMOLOG"/>
    <property type="match status" value="1"/>
</dbReference>
<keyword evidence="11" id="KW-1185">Reference proteome</keyword>
<dbReference type="InterPro" id="IPR050256">
    <property type="entry name" value="Glycosyltransferase_2"/>
</dbReference>
<feature type="transmembrane region" description="Helical" evidence="8">
    <location>
        <begin position="266"/>
        <end position="290"/>
    </location>
</feature>
<dbReference type="GO" id="GO:0005886">
    <property type="term" value="C:plasma membrane"/>
    <property type="evidence" value="ECO:0007669"/>
    <property type="project" value="TreeGrafter"/>
</dbReference>
<dbReference type="Gene3D" id="3.90.550.10">
    <property type="entry name" value="Spore Coat Polysaccharide Biosynthesis Protein SpsA, Chain A"/>
    <property type="match status" value="1"/>
</dbReference>
<dbReference type="InterPro" id="IPR029044">
    <property type="entry name" value="Nucleotide-diphossugar_trans"/>
</dbReference>
<evidence type="ECO:0000256" key="8">
    <source>
        <dbReference type="SAM" id="Phobius"/>
    </source>
</evidence>
<proteinExistence type="inferred from homology"/>
<evidence type="ECO:0000313" key="11">
    <source>
        <dbReference type="Proteomes" id="UP001147653"/>
    </source>
</evidence>
<reference evidence="10" key="1">
    <citation type="submission" date="2022-10" db="EMBL/GenBank/DDBJ databases">
        <title>The WGS of Solirubrobacter phytolaccae KCTC 29190.</title>
        <authorList>
            <person name="Jiang Z."/>
        </authorList>
    </citation>
    <scope>NUCLEOTIDE SEQUENCE</scope>
    <source>
        <strain evidence="10">KCTC 29190</strain>
    </source>
</reference>
<evidence type="ECO:0000256" key="6">
    <source>
        <dbReference type="ARBA" id="ARBA00022989"/>
    </source>
</evidence>
<dbReference type="EMBL" id="JAPDDP010000035">
    <property type="protein sequence ID" value="MDA0182387.1"/>
    <property type="molecule type" value="Genomic_DNA"/>
</dbReference>
<feature type="transmembrane region" description="Helical" evidence="8">
    <location>
        <begin position="232"/>
        <end position="254"/>
    </location>
</feature>
<dbReference type="RefSeq" id="WP_270026752.1">
    <property type="nucleotide sequence ID" value="NZ_JAPDDP010000035.1"/>
</dbReference>
<comment type="subcellular location">
    <subcellularLocation>
        <location evidence="1">Membrane</location>
        <topology evidence="1">Multi-pass membrane protein</topology>
    </subcellularLocation>
</comment>
<feature type="domain" description="Glycosyltransferase 2-like" evidence="9">
    <location>
        <begin position="7"/>
        <end position="169"/>
    </location>
</feature>
<keyword evidence="3" id="KW-0328">Glycosyltransferase</keyword>
<sequence length="328" mass="36554">MNDELLSIIVPAYKEEDNVERLYHRMSEVLAPTGVDWEIIFAVDPSPDRTEERILALRELDSRVKMLRFSRRFGQPAATIAGLEAATGDAAVVIDCDLQDPPEVIVDMIAKWREGFDVVYGQRRTREGETLPKRIVAALGYRVIKRVADVEIPENTGDFRLMSRRVIDAVVALDEAHGFLRGLVAVVGFRQTAVLYDRDARAAGDSKYNRFMGSLVIGLNGIVSFSRYPLHLISIGGIFLSAFAVFIGVLYLALKIFGVDFPTGNPTIVFIICLFSGIQLLSLGIMGEYVGRIYDEVKRRPKYIVESAFGVEPQGHREAEAEIANERA</sequence>
<evidence type="ECO:0000256" key="3">
    <source>
        <dbReference type="ARBA" id="ARBA00022676"/>
    </source>
</evidence>
<keyword evidence="4" id="KW-0808">Transferase</keyword>
<dbReference type="AlphaFoldDB" id="A0A9X3SGF0"/>
<keyword evidence="6 8" id="KW-1133">Transmembrane helix</keyword>
<protein>
    <submittedName>
        <fullName evidence="10">Glycosyltransferase family 2 protein</fullName>
    </submittedName>
</protein>
<organism evidence="10 11">
    <name type="scientific">Solirubrobacter phytolaccae</name>
    <dbReference type="NCBI Taxonomy" id="1404360"/>
    <lineage>
        <taxon>Bacteria</taxon>
        <taxon>Bacillati</taxon>
        <taxon>Actinomycetota</taxon>
        <taxon>Thermoleophilia</taxon>
        <taxon>Solirubrobacterales</taxon>
        <taxon>Solirubrobacteraceae</taxon>
        <taxon>Solirubrobacter</taxon>
    </lineage>
</organism>
<dbReference type="GO" id="GO:0016757">
    <property type="term" value="F:glycosyltransferase activity"/>
    <property type="evidence" value="ECO:0007669"/>
    <property type="project" value="UniProtKB-KW"/>
</dbReference>
<dbReference type="InterPro" id="IPR001173">
    <property type="entry name" value="Glyco_trans_2-like"/>
</dbReference>
<evidence type="ECO:0000313" key="10">
    <source>
        <dbReference type="EMBL" id="MDA0182387.1"/>
    </source>
</evidence>
<gene>
    <name evidence="10" type="ORF">OJ997_18915</name>
</gene>
<evidence type="ECO:0000256" key="1">
    <source>
        <dbReference type="ARBA" id="ARBA00004141"/>
    </source>
</evidence>
<accession>A0A9X3SGF0</accession>
<dbReference type="Pfam" id="PF00535">
    <property type="entry name" value="Glycos_transf_2"/>
    <property type="match status" value="1"/>
</dbReference>
<dbReference type="Proteomes" id="UP001147653">
    <property type="component" value="Unassembled WGS sequence"/>
</dbReference>
<keyword evidence="7 8" id="KW-0472">Membrane</keyword>
<evidence type="ECO:0000256" key="5">
    <source>
        <dbReference type="ARBA" id="ARBA00022692"/>
    </source>
</evidence>
<evidence type="ECO:0000256" key="4">
    <source>
        <dbReference type="ARBA" id="ARBA00022679"/>
    </source>
</evidence>
<name>A0A9X3SGF0_9ACTN</name>